<dbReference type="InterPro" id="IPR014710">
    <property type="entry name" value="RmlC-like_jellyroll"/>
</dbReference>
<dbReference type="PANTHER" id="PTHR36448:SF2">
    <property type="entry name" value="CUPIN TYPE-1 DOMAIN-CONTAINING PROTEIN"/>
    <property type="match status" value="1"/>
</dbReference>
<protein>
    <submittedName>
        <fullName evidence="2">YjlB</fullName>
    </submittedName>
</protein>
<dbReference type="AlphaFoldDB" id="A0A516TNU5"/>
<gene>
    <name evidence="2" type="ORF">kam1_1696</name>
</gene>
<dbReference type="SUPFAM" id="SSF51182">
    <property type="entry name" value="RmlC-like cupins"/>
    <property type="match status" value="1"/>
</dbReference>
<dbReference type="Proteomes" id="UP000315925">
    <property type="component" value="Chromosome"/>
</dbReference>
<dbReference type="InterPro" id="IPR047121">
    <property type="entry name" value="YjiB-like"/>
</dbReference>
<name>A0A516TNU5_9BACT</name>
<reference evidence="3" key="1">
    <citation type="submission" date="2019-03" db="EMBL/GenBank/DDBJ databases">
        <title>Complete genome of Methylacidiphilum kamchatkense Kam1.</title>
        <authorList>
            <person name="Kruse T."/>
            <person name="Murarilal Ratnadevi C."/>
            <person name="Erikstad H.-A."/>
            <person name="Birkeland N.-K."/>
        </authorList>
    </citation>
    <scope>NUCLEOTIDE SEQUENCE [LARGE SCALE GENOMIC DNA]</scope>
    <source>
        <strain evidence="3">kam1</strain>
    </source>
</reference>
<dbReference type="KEGG" id="mkc:kam1_1696"/>
<sequence length="178" mass="19882">MHRIKPDEILLTAYEGFPNSPFPVLHYQGVLKEFEKKPSAVEELFYSHHWQGSWVNGIYSFDHFHSTTHEVLAVVSGQAKVRLGGPRGKGIELSVGDVVVIPAGVAHARLWASLGFLVVGAYPEGRSWDLRRGDPKELPIVLDNLARVALPKTDPVYGADGPLVEIWKHILERDENKE</sequence>
<dbReference type="Pfam" id="PF07883">
    <property type="entry name" value="Cupin_2"/>
    <property type="match status" value="1"/>
</dbReference>
<dbReference type="InterPro" id="IPR014500">
    <property type="entry name" value="UCP019307_cupin"/>
</dbReference>
<dbReference type="EMBL" id="CP037899">
    <property type="protein sequence ID" value="QDQ42911.1"/>
    <property type="molecule type" value="Genomic_DNA"/>
</dbReference>
<evidence type="ECO:0000313" key="2">
    <source>
        <dbReference type="EMBL" id="QDQ42911.1"/>
    </source>
</evidence>
<dbReference type="RefSeq" id="WP_052250439.1">
    <property type="nucleotide sequence ID" value="NZ_CP037899.1"/>
</dbReference>
<dbReference type="OrthoDB" id="9791759at2"/>
<evidence type="ECO:0000313" key="3">
    <source>
        <dbReference type="Proteomes" id="UP000315925"/>
    </source>
</evidence>
<dbReference type="PANTHER" id="PTHR36448">
    <property type="entry name" value="BLR7373 PROTEIN"/>
    <property type="match status" value="1"/>
</dbReference>
<dbReference type="InterPro" id="IPR013096">
    <property type="entry name" value="Cupin_2"/>
</dbReference>
<feature type="domain" description="Cupin type-2" evidence="1">
    <location>
        <begin position="62"/>
        <end position="108"/>
    </location>
</feature>
<dbReference type="Gene3D" id="2.60.120.10">
    <property type="entry name" value="Jelly Rolls"/>
    <property type="match status" value="1"/>
</dbReference>
<accession>A0A516TNU5</accession>
<evidence type="ECO:0000259" key="1">
    <source>
        <dbReference type="Pfam" id="PF07883"/>
    </source>
</evidence>
<proteinExistence type="predicted"/>
<dbReference type="CDD" id="cd02219">
    <property type="entry name" value="cupin_YjlB-like"/>
    <property type="match status" value="1"/>
</dbReference>
<dbReference type="PIRSF" id="PIRSF019307">
    <property type="entry name" value="UCP019307"/>
    <property type="match status" value="1"/>
</dbReference>
<organism evidence="2 3">
    <name type="scientific">Methylacidiphilum kamchatkense Kam1</name>
    <dbReference type="NCBI Taxonomy" id="1202785"/>
    <lineage>
        <taxon>Bacteria</taxon>
        <taxon>Pseudomonadati</taxon>
        <taxon>Verrucomicrobiota</taxon>
        <taxon>Methylacidiphilae</taxon>
        <taxon>Methylacidiphilales</taxon>
        <taxon>Methylacidiphilaceae</taxon>
        <taxon>Methylacidiphilum (ex Ratnadevi et al. 2023)</taxon>
    </lineage>
</organism>
<dbReference type="InterPro" id="IPR011051">
    <property type="entry name" value="RmlC_Cupin_sf"/>
</dbReference>